<dbReference type="Proteomes" id="UP000326396">
    <property type="component" value="Linkage Group LG11"/>
</dbReference>
<reference evidence="4 5" key="1">
    <citation type="submission" date="2019-05" db="EMBL/GenBank/DDBJ databases">
        <title>Mikania micrantha, genome provides insights into the molecular mechanism of rapid growth.</title>
        <authorList>
            <person name="Liu B."/>
        </authorList>
    </citation>
    <scope>NUCLEOTIDE SEQUENCE [LARGE SCALE GENOMIC DNA]</scope>
    <source>
        <strain evidence="4">NLD-2019</strain>
        <tissue evidence="4">Leaf</tissue>
    </source>
</reference>
<name>A0A5N6PS46_9ASTR</name>
<keyword evidence="2" id="KW-0472">Membrane</keyword>
<keyword evidence="5" id="KW-1185">Reference proteome</keyword>
<keyword evidence="2" id="KW-1133">Transmembrane helix</keyword>
<keyword evidence="3" id="KW-0732">Signal</keyword>
<dbReference type="EMBL" id="SZYD01000003">
    <property type="protein sequence ID" value="KAD6796501.1"/>
    <property type="molecule type" value="Genomic_DNA"/>
</dbReference>
<evidence type="ECO:0000313" key="5">
    <source>
        <dbReference type="Proteomes" id="UP000326396"/>
    </source>
</evidence>
<sequence length="270" mass="31164">MAISQSMLPTVFLLYIIISYKSTAVIAQSSHTGGEGHCHLIDEIREAELKIVRLAESILEESISIVDSKNTYLEERDKLVKEITSEFDHLQSVLLTMKNESSRANERFNQLEEEVRLLWATARRNNFELHSLESKAQDAENRLEVTKSRVETMSAIVTEQWIQIQHLEQALVIAEKGINRIKRQVSKCTFLKFVKRYFGNILDDCRIVLESTWSMVKQNHHRLQRFFKEEMLKSKYTAAFANKEVVFFVASAVITFPALSVGVFLLNNFC</sequence>
<keyword evidence="1" id="KW-0175">Coiled coil</keyword>
<feature type="signal peptide" evidence="3">
    <location>
        <begin position="1"/>
        <end position="27"/>
    </location>
</feature>
<evidence type="ECO:0000256" key="1">
    <source>
        <dbReference type="SAM" id="Coils"/>
    </source>
</evidence>
<keyword evidence="2" id="KW-0812">Transmembrane</keyword>
<organism evidence="4 5">
    <name type="scientific">Mikania micrantha</name>
    <name type="common">bitter vine</name>
    <dbReference type="NCBI Taxonomy" id="192012"/>
    <lineage>
        <taxon>Eukaryota</taxon>
        <taxon>Viridiplantae</taxon>
        <taxon>Streptophyta</taxon>
        <taxon>Embryophyta</taxon>
        <taxon>Tracheophyta</taxon>
        <taxon>Spermatophyta</taxon>
        <taxon>Magnoliopsida</taxon>
        <taxon>eudicotyledons</taxon>
        <taxon>Gunneridae</taxon>
        <taxon>Pentapetalae</taxon>
        <taxon>asterids</taxon>
        <taxon>campanulids</taxon>
        <taxon>Asterales</taxon>
        <taxon>Asteraceae</taxon>
        <taxon>Asteroideae</taxon>
        <taxon>Heliantheae alliance</taxon>
        <taxon>Eupatorieae</taxon>
        <taxon>Mikania</taxon>
    </lineage>
</organism>
<feature type="transmembrane region" description="Helical" evidence="2">
    <location>
        <begin position="245"/>
        <end position="266"/>
    </location>
</feature>
<gene>
    <name evidence="4" type="ORF">E3N88_07397</name>
</gene>
<dbReference type="OrthoDB" id="679141at2759"/>
<dbReference type="PANTHER" id="PTHR34360">
    <property type="entry name" value="OS08G0519400 PROTEIN"/>
    <property type="match status" value="1"/>
</dbReference>
<evidence type="ECO:0000256" key="3">
    <source>
        <dbReference type="SAM" id="SignalP"/>
    </source>
</evidence>
<evidence type="ECO:0000256" key="2">
    <source>
        <dbReference type="SAM" id="Phobius"/>
    </source>
</evidence>
<proteinExistence type="predicted"/>
<feature type="coiled-coil region" evidence="1">
    <location>
        <begin position="94"/>
        <end position="184"/>
    </location>
</feature>
<accession>A0A5N6PS46</accession>
<dbReference type="PANTHER" id="PTHR34360:SF2">
    <property type="entry name" value="MYOSIN HEAVY CHAIN-LIKE PROTEIN"/>
    <property type="match status" value="1"/>
</dbReference>
<feature type="chain" id="PRO_5024314484" evidence="3">
    <location>
        <begin position="28"/>
        <end position="270"/>
    </location>
</feature>
<evidence type="ECO:0000313" key="4">
    <source>
        <dbReference type="EMBL" id="KAD6796501.1"/>
    </source>
</evidence>
<dbReference type="AlphaFoldDB" id="A0A5N6PS46"/>
<protein>
    <submittedName>
        <fullName evidence="4">Uncharacterized protein</fullName>
    </submittedName>
</protein>
<dbReference type="Gene3D" id="1.20.5.340">
    <property type="match status" value="1"/>
</dbReference>
<comment type="caution">
    <text evidence="4">The sequence shown here is derived from an EMBL/GenBank/DDBJ whole genome shotgun (WGS) entry which is preliminary data.</text>
</comment>